<evidence type="ECO:0000313" key="1">
    <source>
        <dbReference type="EMBL" id="RZS81240.1"/>
    </source>
</evidence>
<sequence length="153" mass="16677">MDSAMRIPPTTRETRHTAETHLRAAVHPLRPDIPARAITIETDERGLWSAQIFGVEQSLQSSGESLHREVMDRLSQWHPIYEHEEIAALLTTLKIIAPKAGLAIPPGALKLIELPAGVLVLTLNDGPVVASEDPLHLLSQALVSLRAAQDAAR</sequence>
<accession>A0A4Q7NE47</accession>
<name>A0A4Q7NE47_9BURK</name>
<dbReference type="RefSeq" id="WP_130358870.1">
    <property type="nucleotide sequence ID" value="NZ_SGXC01000002.1"/>
</dbReference>
<dbReference type="AlphaFoldDB" id="A0A4Q7NE47"/>
<organism evidence="1 2">
    <name type="scientific">Pigmentiphaga kullae</name>
    <dbReference type="NCBI Taxonomy" id="151784"/>
    <lineage>
        <taxon>Bacteria</taxon>
        <taxon>Pseudomonadati</taxon>
        <taxon>Pseudomonadota</taxon>
        <taxon>Betaproteobacteria</taxon>
        <taxon>Burkholderiales</taxon>
        <taxon>Alcaligenaceae</taxon>
        <taxon>Pigmentiphaga</taxon>
    </lineage>
</organism>
<gene>
    <name evidence="1" type="ORF">EV675_3863</name>
</gene>
<comment type="caution">
    <text evidence="1">The sequence shown here is derived from an EMBL/GenBank/DDBJ whole genome shotgun (WGS) entry which is preliminary data.</text>
</comment>
<protein>
    <submittedName>
        <fullName evidence="1">Uncharacterized protein</fullName>
    </submittedName>
</protein>
<dbReference type="Proteomes" id="UP000292445">
    <property type="component" value="Unassembled WGS sequence"/>
</dbReference>
<evidence type="ECO:0000313" key="2">
    <source>
        <dbReference type="Proteomes" id="UP000292445"/>
    </source>
</evidence>
<keyword evidence="2" id="KW-1185">Reference proteome</keyword>
<reference evidence="1 2" key="1">
    <citation type="submission" date="2019-02" db="EMBL/GenBank/DDBJ databases">
        <title>Genomic Encyclopedia of Type Strains, Phase IV (KMG-IV): sequencing the most valuable type-strain genomes for metagenomic binning, comparative biology and taxonomic classification.</title>
        <authorList>
            <person name="Goeker M."/>
        </authorList>
    </citation>
    <scope>NUCLEOTIDE SEQUENCE [LARGE SCALE GENOMIC DNA]</scope>
    <source>
        <strain evidence="1 2">K24</strain>
    </source>
</reference>
<proteinExistence type="predicted"/>
<dbReference type="OrthoDB" id="8685549at2"/>
<dbReference type="EMBL" id="SGXC01000002">
    <property type="protein sequence ID" value="RZS81240.1"/>
    <property type="molecule type" value="Genomic_DNA"/>
</dbReference>